<evidence type="ECO:0000313" key="1">
    <source>
        <dbReference type="EMBL" id="PMD42310.1"/>
    </source>
</evidence>
<accession>A0A2J6RUX2</accession>
<organism evidence="1 2">
    <name type="scientific">Hyaloscypha variabilis (strain UAMH 11265 / GT02V1 / F)</name>
    <name type="common">Meliniomyces variabilis</name>
    <dbReference type="NCBI Taxonomy" id="1149755"/>
    <lineage>
        <taxon>Eukaryota</taxon>
        <taxon>Fungi</taxon>
        <taxon>Dikarya</taxon>
        <taxon>Ascomycota</taxon>
        <taxon>Pezizomycotina</taxon>
        <taxon>Leotiomycetes</taxon>
        <taxon>Helotiales</taxon>
        <taxon>Hyaloscyphaceae</taxon>
        <taxon>Hyaloscypha</taxon>
        <taxon>Hyaloscypha variabilis</taxon>
    </lineage>
</organism>
<reference evidence="1 2" key="1">
    <citation type="submission" date="2016-04" db="EMBL/GenBank/DDBJ databases">
        <title>A degradative enzymes factory behind the ericoid mycorrhizal symbiosis.</title>
        <authorList>
            <consortium name="DOE Joint Genome Institute"/>
            <person name="Martino E."/>
            <person name="Morin E."/>
            <person name="Grelet G."/>
            <person name="Kuo A."/>
            <person name="Kohler A."/>
            <person name="Daghino S."/>
            <person name="Barry K."/>
            <person name="Choi C."/>
            <person name="Cichocki N."/>
            <person name="Clum A."/>
            <person name="Copeland A."/>
            <person name="Hainaut M."/>
            <person name="Haridas S."/>
            <person name="Labutti K."/>
            <person name="Lindquist E."/>
            <person name="Lipzen A."/>
            <person name="Khouja H.-R."/>
            <person name="Murat C."/>
            <person name="Ohm R."/>
            <person name="Olson A."/>
            <person name="Spatafora J."/>
            <person name="Veneault-Fourrey C."/>
            <person name="Henrissat B."/>
            <person name="Grigoriev I."/>
            <person name="Martin F."/>
            <person name="Perotto S."/>
        </authorList>
    </citation>
    <scope>NUCLEOTIDE SEQUENCE [LARGE SCALE GENOMIC DNA]</scope>
    <source>
        <strain evidence="1 2">F</strain>
    </source>
</reference>
<proteinExistence type="predicted"/>
<dbReference type="AlphaFoldDB" id="A0A2J6RUX2"/>
<gene>
    <name evidence="1" type="ORF">L207DRAFT_527233</name>
</gene>
<dbReference type="EMBL" id="KZ613943">
    <property type="protein sequence ID" value="PMD42310.1"/>
    <property type="molecule type" value="Genomic_DNA"/>
</dbReference>
<evidence type="ECO:0000313" key="2">
    <source>
        <dbReference type="Proteomes" id="UP000235786"/>
    </source>
</evidence>
<keyword evidence="2" id="KW-1185">Reference proteome</keyword>
<name>A0A2J6RUX2_HYAVF</name>
<sequence length="282" mass="31913">MSSPATSLIHVLKTFEPVRSTLLGMLRPTDIYALAAANAITITVKEIDKYMEAWRQMFYTNEWMDSIFRAWDCSSVTMFGKDLRGIEDMSEAMRKGIREHSHYSVNLWRQTTVVVSVLRMRKDYSIPAHKRESRAASILASYMDCTVTISDGGYRFKDVSKISNGVHFVLVDEELGSVPLCSRIVSDIIAFEGVSVCQEGCIFMEQRIVLPSTWYIFMEGEDHQLMYTDASPKQNVLEQDGFVISVSPQTSNHIRMYLDTCDATFFLYIPLGSSRIDGGSLA</sequence>
<dbReference type="Proteomes" id="UP000235786">
    <property type="component" value="Unassembled WGS sequence"/>
</dbReference>
<protein>
    <submittedName>
        <fullName evidence="1">Uncharacterized protein</fullName>
    </submittedName>
</protein>